<dbReference type="AlphaFoldDB" id="A0A1I0N8A2"/>
<dbReference type="GeneID" id="99985721"/>
<name>A0A1I0N8A2_9BACT</name>
<gene>
    <name evidence="1" type="ORF">SAMN05216290_0983</name>
</gene>
<dbReference type="InterPro" id="IPR038636">
    <property type="entry name" value="Wzi_sf"/>
</dbReference>
<accession>A0A1I0N8A2</accession>
<evidence type="ECO:0000313" key="1">
    <source>
        <dbReference type="EMBL" id="SEV97060.1"/>
    </source>
</evidence>
<dbReference type="RefSeq" id="WP_090257393.1">
    <property type="nucleotide sequence ID" value="NZ_FOIR01000001.1"/>
</dbReference>
<protein>
    <submittedName>
        <fullName evidence="1">Capsule assembly protein Wzi</fullName>
    </submittedName>
</protein>
<keyword evidence="2" id="KW-1185">Reference proteome</keyword>
<evidence type="ECO:0000313" key="2">
    <source>
        <dbReference type="Proteomes" id="UP000199437"/>
    </source>
</evidence>
<dbReference type="OrthoDB" id="596512at2"/>
<dbReference type="Gene3D" id="2.40.160.130">
    <property type="entry name" value="Capsule assembly protein Wzi"/>
    <property type="match status" value="1"/>
</dbReference>
<dbReference type="Proteomes" id="UP000199437">
    <property type="component" value="Unassembled WGS sequence"/>
</dbReference>
<organism evidence="1 2">
    <name type="scientific">Roseivirga pacifica</name>
    <dbReference type="NCBI Taxonomy" id="1267423"/>
    <lineage>
        <taxon>Bacteria</taxon>
        <taxon>Pseudomonadati</taxon>
        <taxon>Bacteroidota</taxon>
        <taxon>Cytophagia</taxon>
        <taxon>Cytophagales</taxon>
        <taxon>Roseivirgaceae</taxon>
        <taxon>Roseivirga</taxon>
    </lineage>
</organism>
<reference evidence="2" key="1">
    <citation type="submission" date="2016-10" db="EMBL/GenBank/DDBJ databases">
        <authorList>
            <person name="Varghese N."/>
            <person name="Submissions S."/>
        </authorList>
    </citation>
    <scope>NUCLEOTIDE SEQUENCE [LARGE SCALE GENOMIC DNA]</scope>
    <source>
        <strain evidence="2">CGMCC 1.12402</strain>
    </source>
</reference>
<dbReference type="EMBL" id="FOIR01000001">
    <property type="protein sequence ID" value="SEV97060.1"/>
    <property type="molecule type" value="Genomic_DNA"/>
</dbReference>
<proteinExistence type="predicted"/>
<dbReference type="STRING" id="1267423.SAMN05216290_0983"/>
<sequence>MRFRVFCFLVFCAYSIEPLFSQEAKRDSLGAAVSLGTIVSSEDFAPFFLVHNRWGEVSDEQTIFASGELSYNYRLNNNWRFESGFSFRNEIFSSYYLAANYDVFYLRAGAYKEQLGGLASDLTVVNYGLGRNARPVPMIELGMHDYTDIPFTQGYLQFKAHIGQRWLEEDRYISNTRMHNKDLYVRINLEREIGLTVGAGLVHFAQYGGTDPFGQEQPSSFDDFLKVFFGRGIPNEFGGTAGEANALGNHLGMTDVDIQKSFGDHKLNFNFQTPFDDSGSLHMISFKNYLAAFQWVLPNKGGLFQEVMVEYTKSKRQSGPGLPDPVPQFPDVAANKGREFGGRDDFHNNYLYRSGFSYHGRSLGNALFLTYDWTRNFLDCYPDYNVMFSNNRINAFTVGVKGALSSIIDYKLQVVYSQNYGTYAGLYDGRYNWGGVAISSGFEYVFSGGKDQYYSLLDLKFKRPFKNHPIDVGMKVAFDTGELYSNVGGELTFSYIFTKH</sequence>